<dbReference type="GO" id="GO:0016887">
    <property type="term" value="F:ATP hydrolysis activity"/>
    <property type="evidence" value="ECO:0007669"/>
    <property type="project" value="InterPro"/>
</dbReference>
<dbReference type="PROSITE" id="PS00674">
    <property type="entry name" value="AAA"/>
    <property type="match status" value="1"/>
</dbReference>
<feature type="compositionally biased region" description="Basic and acidic residues" evidence="6">
    <location>
        <begin position="449"/>
        <end position="465"/>
    </location>
</feature>
<evidence type="ECO:0000256" key="4">
    <source>
        <dbReference type="ARBA" id="ARBA00049360"/>
    </source>
</evidence>
<evidence type="ECO:0000256" key="6">
    <source>
        <dbReference type="SAM" id="MobiDB-lite"/>
    </source>
</evidence>
<comment type="similarity">
    <text evidence="2">Belongs to the AAA ATPase family. BCS1 subfamily.</text>
</comment>
<feature type="compositionally biased region" description="Acidic residues" evidence="6">
    <location>
        <begin position="482"/>
        <end position="544"/>
    </location>
</feature>
<keyword evidence="3" id="KW-0460">Magnesium</keyword>
<dbReference type="Pfam" id="PF25568">
    <property type="entry name" value="AAA_lid_At3g28540"/>
    <property type="match status" value="1"/>
</dbReference>
<dbReference type="AlphaFoldDB" id="A0AA42AXZ9"/>
<evidence type="ECO:0000256" key="5">
    <source>
        <dbReference type="RuleBase" id="RU003651"/>
    </source>
</evidence>
<dbReference type="EMBL" id="JAJJMA010257835">
    <property type="protein sequence ID" value="MCL7044412.1"/>
    <property type="molecule type" value="Genomic_DNA"/>
</dbReference>
<dbReference type="InterPro" id="IPR050747">
    <property type="entry name" value="Mitochondrial_chaperone_BCS1"/>
</dbReference>
<dbReference type="GO" id="GO:0006950">
    <property type="term" value="P:response to stress"/>
    <property type="evidence" value="ECO:0007669"/>
    <property type="project" value="UniProtKB-ARBA"/>
</dbReference>
<feature type="domain" description="AAA+ ATPase" evidence="7">
    <location>
        <begin position="243"/>
        <end position="380"/>
    </location>
</feature>
<dbReference type="InterPro" id="IPR003959">
    <property type="entry name" value="ATPase_AAA_core"/>
</dbReference>
<keyword evidence="5" id="KW-0547">Nucleotide-binding</keyword>
<dbReference type="Pfam" id="PF00004">
    <property type="entry name" value="AAA"/>
    <property type="match status" value="1"/>
</dbReference>
<reference evidence="8" key="1">
    <citation type="submission" date="2022-03" db="EMBL/GenBank/DDBJ databases">
        <title>A functionally conserved STORR gene fusion in Papaver species that diverged 16.8 million years ago.</title>
        <authorList>
            <person name="Catania T."/>
        </authorList>
    </citation>
    <scope>NUCLEOTIDE SEQUENCE</scope>
    <source>
        <strain evidence="8">S-191538</strain>
    </source>
</reference>
<dbReference type="CDD" id="cd19510">
    <property type="entry name" value="RecA-like_BCS1"/>
    <property type="match status" value="1"/>
</dbReference>
<feature type="region of interest" description="Disordered" evidence="6">
    <location>
        <begin position="443"/>
        <end position="544"/>
    </location>
</feature>
<dbReference type="GO" id="GO:0005524">
    <property type="term" value="F:ATP binding"/>
    <property type="evidence" value="ECO:0007669"/>
    <property type="project" value="UniProtKB-KW"/>
</dbReference>
<keyword evidence="5" id="KW-0067">ATP-binding</keyword>
<evidence type="ECO:0000256" key="2">
    <source>
        <dbReference type="ARBA" id="ARBA00007448"/>
    </source>
</evidence>
<evidence type="ECO:0000313" key="9">
    <source>
        <dbReference type="Proteomes" id="UP001177140"/>
    </source>
</evidence>
<comment type="caution">
    <text evidence="8">The sequence shown here is derived from an EMBL/GenBank/DDBJ whole genome shotgun (WGS) entry which is preliminary data.</text>
</comment>
<evidence type="ECO:0000259" key="7">
    <source>
        <dbReference type="SMART" id="SM00382"/>
    </source>
</evidence>
<accession>A0AA42AXZ9</accession>
<dbReference type="Gene3D" id="6.10.280.40">
    <property type="match status" value="1"/>
</dbReference>
<dbReference type="Pfam" id="PF14363">
    <property type="entry name" value="AAA_assoc"/>
    <property type="match status" value="1"/>
</dbReference>
<dbReference type="SUPFAM" id="SSF52540">
    <property type="entry name" value="P-loop containing nucleoside triphosphate hydrolases"/>
    <property type="match status" value="1"/>
</dbReference>
<dbReference type="InterPro" id="IPR025753">
    <property type="entry name" value="AAA_N_dom"/>
</dbReference>
<evidence type="ECO:0000256" key="3">
    <source>
        <dbReference type="ARBA" id="ARBA00022842"/>
    </source>
</evidence>
<feature type="compositionally biased region" description="Basic residues" evidence="6">
    <location>
        <begin position="466"/>
        <end position="478"/>
    </location>
</feature>
<dbReference type="InterPro" id="IPR003593">
    <property type="entry name" value="AAA+_ATPase"/>
</dbReference>
<sequence length="557" mass="64257">MDAIVNENWNLKNALMDWKSIASMYASLTLLRGAVRELVPPEVYQLAISSYSYFFTKVQPKVFRIHIQQKENEYDENTIFKAVECYLSTKCYASSSSELLRLSQIRDEENHTYAMVPNQVVEDIFNGVTFSWTLLQNEETQEYKNAKGYYLEVSFESKHKEVLNSAYLHHIIKEAELFKFRNRGKKLYTNRYGGGSWSQVCVFSHPSTFHTIALAPCLKKEIQDDLKKFVSRSEFYNRVGKAWKRGYLLYGPPGTGKTSLIAAIANYLEFDIYDMELTSVSRNEDLRELLINTSSKSIIVVEDIDCSIHIENRKKKNKPRRNNGGNSVSLSGVLNFVDGLWSPCAGEMLMIFTTNHKERLDPALLRSGRMDKHILLSYCNMESFKVLAKNYLKIEEHELMKEVEELLSLVEITPADVAECLMSYDEDPDMGMRNVVEELKKRLHIKMNNNKEKEKKKSRSNIKDKQKAKKKKEQRKKKREELEDSDESDEPESSDESDYSDEFDPSNSSDDSDNSDESTDPDDSDGYETAELAESDDESDELLFSDETMMAINMLMI</sequence>
<dbReference type="Gene3D" id="3.40.50.300">
    <property type="entry name" value="P-loop containing nucleotide triphosphate hydrolases"/>
    <property type="match status" value="1"/>
</dbReference>
<dbReference type="SMART" id="SM00382">
    <property type="entry name" value="AAA"/>
    <property type="match status" value="1"/>
</dbReference>
<dbReference type="InterPro" id="IPR058017">
    <property type="entry name" value="At3g28540-like_C"/>
</dbReference>
<evidence type="ECO:0000256" key="1">
    <source>
        <dbReference type="ARBA" id="ARBA00001946"/>
    </source>
</evidence>
<comment type="cofactor">
    <cofactor evidence="1">
        <name>Mg(2+)</name>
        <dbReference type="ChEBI" id="CHEBI:18420"/>
    </cofactor>
</comment>
<dbReference type="PANTHER" id="PTHR23070">
    <property type="entry name" value="BCS1 AAA-TYPE ATPASE"/>
    <property type="match status" value="1"/>
</dbReference>
<name>A0AA42AXZ9_PAPNU</name>
<comment type="catalytic activity">
    <reaction evidence="4">
        <text>ATP + H2O = ADP + phosphate + H(+)</text>
        <dbReference type="Rhea" id="RHEA:13065"/>
        <dbReference type="ChEBI" id="CHEBI:15377"/>
        <dbReference type="ChEBI" id="CHEBI:15378"/>
        <dbReference type="ChEBI" id="CHEBI:30616"/>
        <dbReference type="ChEBI" id="CHEBI:43474"/>
        <dbReference type="ChEBI" id="CHEBI:456216"/>
    </reaction>
</comment>
<dbReference type="InterPro" id="IPR027417">
    <property type="entry name" value="P-loop_NTPase"/>
</dbReference>
<evidence type="ECO:0000313" key="8">
    <source>
        <dbReference type="EMBL" id="MCL7044412.1"/>
    </source>
</evidence>
<protein>
    <recommendedName>
        <fullName evidence="7">AAA+ ATPase domain-containing protein</fullName>
    </recommendedName>
</protein>
<gene>
    <name evidence="8" type="ORF">MKW94_021882</name>
</gene>
<organism evidence="8 9">
    <name type="scientific">Papaver nudicaule</name>
    <name type="common">Iceland poppy</name>
    <dbReference type="NCBI Taxonomy" id="74823"/>
    <lineage>
        <taxon>Eukaryota</taxon>
        <taxon>Viridiplantae</taxon>
        <taxon>Streptophyta</taxon>
        <taxon>Embryophyta</taxon>
        <taxon>Tracheophyta</taxon>
        <taxon>Spermatophyta</taxon>
        <taxon>Magnoliopsida</taxon>
        <taxon>Ranunculales</taxon>
        <taxon>Papaveraceae</taxon>
        <taxon>Papaveroideae</taxon>
        <taxon>Papaver</taxon>
    </lineage>
</organism>
<dbReference type="Proteomes" id="UP001177140">
    <property type="component" value="Unassembled WGS sequence"/>
</dbReference>
<dbReference type="InterPro" id="IPR003960">
    <property type="entry name" value="ATPase_AAA_CS"/>
</dbReference>
<keyword evidence="9" id="KW-1185">Reference proteome</keyword>
<proteinExistence type="inferred from homology"/>